<sequence length="370" mass="39740">MALANASTSADPWVPAHLSRLVEKRALYAVDTYFRESLEDLTATAALVSADSVASADSVERFCRDHALLLLKPDAVATRRLGQALRWVTTRGFSIVGAATVTMNRHAIRALWQYGLNAATRDRRDAADLYVTASDCMLVLLALPGRPEPATLVLSRLKGPADPADCGPGQLRHELGAVNYQLNLVHTADEPADLVRELGVLCDHETRTTLYRRAFTLRDATSDAQGTADTASAAHIMADAASDAHIMADAASAAHVMADAASDAYAMAERLEAATPAADLSLDRTLEHLAGLAATVRRTDPDRRSRSRELSALITRVREGRSRDWRRLLALAGEAGVPVTRWQRVILATYLLDPHVPGAAGLLPDASTGT</sequence>
<keyword evidence="3" id="KW-0418">Kinase</keyword>
<dbReference type="Pfam" id="PF00334">
    <property type="entry name" value="NDK"/>
    <property type="match status" value="1"/>
</dbReference>
<dbReference type="GO" id="GO:0016301">
    <property type="term" value="F:kinase activity"/>
    <property type="evidence" value="ECO:0007669"/>
    <property type="project" value="UniProtKB-KW"/>
</dbReference>
<dbReference type="Gene3D" id="3.30.70.141">
    <property type="entry name" value="Nucleoside diphosphate kinase-like domain"/>
    <property type="match status" value="1"/>
</dbReference>
<comment type="caution">
    <text evidence="3">The sequence shown here is derived from an EMBL/GenBank/DDBJ whole genome shotgun (WGS) entry which is preliminary data.</text>
</comment>
<organism evidence="3 4">
    <name type="scientific">Sphaerisporangium corydalis</name>
    <dbReference type="NCBI Taxonomy" id="1441875"/>
    <lineage>
        <taxon>Bacteria</taxon>
        <taxon>Bacillati</taxon>
        <taxon>Actinomycetota</taxon>
        <taxon>Actinomycetes</taxon>
        <taxon>Streptosporangiales</taxon>
        <taxon>Streptosporangiaceae</taxon>
        <taxon>Sphaerisporangium</taxon>
    </lineage>
</organism>
<evidence type="ECO:0000313" key="3">
    <source>
        <dbReference type="EMBL" id="MFC4588752.1"/>
    </source>
</evidence>
<feature type="domain" description="Nucleoside diphosphate kinase-like" evidence="2">
    <location>
        <begin position="66"/>
        <end position="202"/>
    </location>
</feature>
<reference evidence="4" key="1">
    <citation type="journal article" date="2019" name="Int. J. Syst. Evol. Microbiol.">
        <title>The Global Catalogue of Microorganisms (GCM) 10K type strain sequencing project: providing services to taxonomists for standard genome sequencing and annotation.</title>
        <authorList>
            <consortium name="The Broad Institute Genomics Platform"/>
            <consortium name="The Broad Institute Genome Sequencing Center for Infectious Disease"/>
            <person name="Wu L."/>
            <person name="Ma J."/>
        </authorList>
    </citation>
    <scope>NUCLEOTIDE SEQUENCE [LARGE SCALE GENOMIC DNA]</scope>
    <source>
        <strain evidence="4">CCUG 49560</strain>
    </source>
</reference>
<name>A0ABV9EGT5_9ACTN</name>
<gene>
    <name evidence="3" type="ORF">ACFO8L_21870</name>
</gene>
<keyword evidence="4" id="KW-1185">Reference proteome</keyword>
<dbReference type="Proteomes" id="UP001595891">
    <property type="component" value="Unassembled WGS sequence"/>
</dbReference>
<dbReference type="PROSITE" id="PS51374">
    <property type="entry name" value="NDPK_LIKE"/>
    <property type="match status" value="1"/>
</dbReference>
<comment type="caution">
    <text evidence="1">Lacks conserved residue(s) required for the propagation of feature annotation.</text>
</comment>
<accession>A0ABV9EGT5</accession>
<comment type="similarity">
    <text evidence="1">Belongs to the NDK family.</text>
</comment>
<evidence type="ECO:0000256" key="1">
    <source>
        <dbReference type="PROSITE-ProRule" id="PRU00706"/>
    </source>
</evidence>
<dbReference type="SUPFAM" id="SSF54919">
    <property type="entry name" value="Nucleoside diphosphate kinase, NDK"/>
    <property type="match status" value="1"/>
</dbReference>
<protein>
    <submittedName>
        <fullName evidence="3">Nucleoside-diphosphate kinase</fullName>
    </submittedName>
</protein>
<evidence type="ECO:0000313" key="4">
    <source>
        <dbReference type="Proteomes" id="UP001595891"/>
    </source>
</evidence>
<dbReference type="InterPro" id="IPR034907">
    <property type="entry name" value="NDK-like_dom"/>
</dbReference>
<dbReference type="RefSeq" id="WP_262842376.1">
    <property type="nucleotide sequence ID" value="NZ_JANZYP010000010.1"/>
</dbReference>
<dbReference type="InterPro" id="IPR036850">
    <property type="entry name" value="NDK-like_dom_sf"/>
</dbReference>
<proteinExistence type="inferred from homology"/>
<dbReference type="PRINTS" id="PR01243">
    <property type="entry name" value="NUCDPKINASE"/>
</dbReference>
<evidence type="ECO:0000259" key="2">
    <source>
        <dbReference type="Pfam" id="PF00334"/>
    </source>
</evidence>
<dbReference type="InterPro" id="IPR001564">
    <property type="entry name" value="Nucleoside_diP_kinase"/>
</dbReference>
<dbReference type="EMBL" id="JBHSFN010000013">
    <property type="protein sequence ID" value="MFC4588752.1"/>
    <property type="molecule type" value="Genomic_DNA"/>
</dbReference>
<keyword evidence="3" id="KW-0808">Transferase</keyword>